<feature type="domain" description="Transglutaminase-like" evidence="1">
    <location>
        <begin position="87"/>
        <end position="143"/>
    </location>
</feature>
<accession>A0A085WFM3</accession>
<dbReference type="RefSeq" id="WP_044192377.1">
    <property type="nucleotide sequence ID" value="NZ_JMCB01000010.1"/>
</dbReference>
<keyword evidence="3" id="KW-1185">Reference proteome</keyword>
<dbReference type="Proteomes" id="UP000028725">
    <property type="component" value="Unassembled WGS sequence"/>
</dbReference>
<dbReference type="Pfam" id="PF01841">
    <property type="entry name" value="Transglut_core"/>
    <property type="match status" value="1"/>
</dbReference>
<dbReference type="EMBL" id="JMCB01000010">
    <property type="protein sequence ID" value="KFE66486.1"/>
    <property type="molecule type" value="Genomic_DNA"/>
</dbReference>
<name>A0A085WFM3_9BACT</name>
<evidence type="ECO:0000313" key="2">
    <source>
        <dbReference type="EMBL" id="KFE66486.1"/>
    </source>
</evidence>
<dbReference type="OrthoDB" id="5726340at2"/>
<evidence type="ECO:0000259" key="1">
    <source>
        <dbReference type="SMART" id="SM00460"/>
    </source>
</evidence>
<protein>
    <recommendedName>
        <fullName evidence="1">Transglutaminase-like domain-containing protein</fullName>
    </recommendedName>
</protein>
<dbReference type="Gene3D" id="3.10.620.30">
    <property type="match status" value="1"/>
</dbReference>
<reference evidence="2 3" key="1">
    <citation type="submission" date="2014-04" db="EMBL/GenBank/DDBJ databases">
        <title>Genome assembly of Hyalangium minutum DSM 14724.</title>
        <authorList>
            <person name="Sharma G."/>
            <person name="Subramanian S."/>
        </authorList>
    </citation>
    <scope>NUCLEOTIDE SEQUENCE [LARGE SCALE GENOMIC DNA]</scope>
    <source>
        <strain evidence="2 3">DSM 14724</strain>
    </source>
</reference>
<comment type="caution">
    <text evidence="2">The sequence shown here is derived from an EMBL/GenBank/DDBJ whole genome shotgun (WGS) entry which is preliminary data.</text>
</comment>
<sequence>MRYHSSGPDFLIVPFDYVSHYNAVQRLVRPWEVEHLIQRNAPPSLARYSLPVADQVAQWLRTKFANRQLSYASDPSGLDCWYAPATTLRRRAGDCEDLTLLTVSILLAAGVSARVAIGTLPGGGHAWVEGADEQSGFLIEATSGEIHRYRPSDYNLSWHIDPHPALLRVA</sequence>
<gene>
    <name evidence="2" type="ORF">DB31_0959</name>
</gene>
<evidence type="ECO:0000313" key="3">
    <source>
        <dbReference type="Proteomes" id="UP000028725"/>
    </source>
</evidence>
<organism evidence="2 3">
    <name type="scientific">Hyalangium minutum</name>
    <dbReference type="NCBI Taxonomy" id="394096"/>
    <lineage>
        <taxon>Bacteria</taxon>
        <taxon>Pseudomonadati</taxon>
        <taxon>Myxococcota</taxon>
        <taxon>Myxococcia</taxon>
        <taxon>Myxococcales</taxon>
        <taxon>Cystobacterineae</taxon>
        <taxon>Archangiaceae</taxon>
        <taxon>Hyalangium</taxon>
    </lineage>
</organism>
<dbReference type="SMART" id="SM00460">
    <property type="entry name" value="TGc"/>
    <property type="match status" value="1"/>
</dbReference>
<dbReference type="SUPFAM" id="SSF54001">
    <property type="entry name" value="Cysteine proteinases"/>
    <property type="match status" value="1"/>
</dbReference>
<dbReference type="STRING" id="394096.DB31_0959"/>
<dbReference type="InterPro" id="IPR038765">
    <property type="entry name" value="Papain-like_cys_pep_sf"/>
</dbReference>
<dbReference type="InterPro" id="IPR002931">
    <property type="entry name" value="Transglutaminase-like"/>
</dbReference>
<proteinExistence type="predicted"/>
<dbReference type="AlphaFoldDB" id="A0A085WFM3"/>